<organism evidence="2 3">
    <name type="scientific">Mycobacterium tuberculosis</name>
    <dbReference type="NCBI Taxonomy" id="1773"/>
    <lineage>
        <taxon>Bacteria</taxon>
        <taxon>Bacillati</taxon>
        <taxon>Actinomycetota</taxon>
        <taxon>Actinomycetes</taxon>
        <taxon>Mycobacteriales</taxon>
        <taxon>Mycobacteriaceae</taxon>
        <taxon>Mycobacterium</taxon>
        <taxon>Mycobacterium tuberculosis complex</taxon>
    </lineage>
</organism>
<feature type="region of interest" description="Disordered" evidence="1">
    <location>
        <begin position="1"/>
        <end position="168"/>
    </location>
</feature>
<protein>
    <submittedName>
        <fullName evidence="2">Uncharacterized protein</fullName>
    </submittedName>
</protein>
<evidence type="ECO:0000313" key="3">
    <source>
        <dbReference type="Proteomes" id="UP000038802"/>
    </source>
</evidence>
<feature type="compositionally biased region" description="Basic and acidic residues" evidence="1">
    <location>
        <begin position="66"/>
        <end position="75"/>
    </location>
</feature>
<name>A0A0U0SI89_MYCTX</name>
<dbReference type="EMBL" id="CSAE01000688">
    <property type="protein sequence ID" value="COW76989.1"/>
    <property type="molecule type" value="Genomic_DNA"/>
</dbReference>
<accession>A0A0U0SI89</accession>
<dbReference type="AlphaFoldDB" id="A0A0U0SI89"/>
<evidence type="ECO:0000313" key="2">
    <source>
        <dbReference type="EMBL" id="COW76989.1"/>
    </source>
</evidence>
<proteinExistence type="predicted"/>
<evidence type="ECO:0000256" key="1">
    <source>
        <dbReference type="SAM" id="MobiDB-lite"/>
    </source>
</evidence>
<sequence>MDGRDHAGPGDVQRAAAAGLSVRQQADAQEGAGRHHQRPGRALPDDRGRPDRRQAQGRRLLLGHPQRRDGVDGRRAGAAAQEGDPRPLRGARGQGRKAVPAWRFEPRRAQRGAGGDLEGSHRRGRSGVAGALPRRQPDHHHRRLRRHRQLHPDSNAGRYEGPGDQPEG</sequence>
<reference evidence="3" key="1">
    <citation type="submission" date="2015-03" db="EMBL/GenBank/DDBJ databases">
        <authorList>
            <consortium name="Pathogen Informatics"/>
        </authorList>
    </citation>
    <scope>NUCLEOTIDE SEQUENCE [LARGE SCALE GENOMIC DNA]</scope>
    <source>
        <strain evidence="3">K00500041</strain>
    </source>
</reference>
<gene>
    <name evidence="2" type="ORF">ERS007703_04193</name>
</gene>
<feature type="compositionally biased region" description="Basic and acidic residues" evidence="1">
    <location>
        <begin position="43"/>
        <end position="54"/>
    </location>
</feature>
<dbReference type="Proteomes" id="UP000038802">
    <property type="component" value="Unassembled WGS sequence"/>
</dbReference>
<feature type="compositionally biased region" description="Basic residues" evidence="1">
    <location>
        <begin position="137"/>
        <end position="149"/>
    </location>
</feature>